<protein>
    <recommendedName>
        <fullName evidence="2">Isochorismatase-like domain-containing protein</fullName>
    </recommendedName>
</protein>
<sequence>MAAAVAARASRIRNPALFVCDIQEVFREHIYEFSKVVSTSQKLLKACDPLQVPIYVTTQNRARLGDTVSELQPYLTSSSSSSLPNSSVVANIDKTAFSMYTSDIITHISQQKTNHDDTAVDAILVGIETHICITQTALDLLAAGHRVYVIADGVSSVNPEERGVALARLRDAGVIVTTSESIIFEILQDAKKPGFKAVNSLVKESKEDTKTALRVLCKY</sequence>
<dbReference type="RefSeq" id="XP_035345336.1">
    <property type="nucleotide sequence ID" value="XM_035489443.1"/>
</dbReference>
<dbReference type="OrthoDB" id="269496at2759"/>
<comment type="similarity">
    <text evidence="1">Belongs to the isochorismatase family.</text>
</comment>
<dbReference type="PANTHER" id="PTHR14119">
    <property type="entry name" value="HYDROLASE"/>
    <property type="match status" value="1"/>
</dbReference>
<organism evidence="3 4">
    <name type="scientific">Talaromyces rugulosus</name>
    <name type="common">Penicillium rugulosum</name>
    <dbReference type="NCBI Taxonomy" id="121627"/>
    <lineage>
        <taxon>Eukaryota</taxon>
        <taxon>Fungi</taxon>
        <taxon>Dikarya</taxon>
        <taxon>Ascomycota</taxon>
        <taxon>Pezizomycotina</taxon>
        <taxon>Eurotiomycetes</taxon>
        <taxon>Eurotiomycetidae</taxon>
        <taxon>Eurotiales</taxon>
        <taxon>Trichocomaceae</taxon>
        <taxon>Talaromyces</taxon>
        <taxon>Talaromyces sect. Islandici</taxon>
    </lineage>
</organism>
<accession>A0A7H8QZP8</accession>
<dbReference type="AlphaFoldDB" id="A0A7H8QZP8"/>
<gene>
    <name evidence="3" type="ORF">TRUGW13939_06290</name>
</gene>
<evidence type="ECO:0000313" key="4">
    <source>
        <dbReference type="Proteomes" id="UP000509510"/>
    </source>
</evidence>
<dbReference type="SUPFAM" id="SSF52499">
    <property type="entry name" value="Isochorismatase-like hydrolases"/>
    <property type="match status" value="1"/>
</dbReference>
<dbReference type="GeneID" id="55993785"/>
<evidence type="ECO:0000313" key="3">
    <source>
        <dbReference type="EMBL" id="QKX59158.1"/>
    </source>
</evidence>
<feature type="domain" description="Isochorismatase-like" evidence="2">
    <location>
        <begin position="16"/>
        <end position="180"/>
    </location>
</feature>
<dbReference type="Pfam" id="PF00857">
    <property type="entry name" value="Isochorismatase"/>
    <property type="match status" value="1"/>
</dbReference>
<name>A0A7H8QZP8_TALRU</name>
<reference evidence="4" key="1">
    <citation type="submission" date="2020-06" db="EMBL/GenBank/DDBJ databases">
        <title>A chromosome-scale genome assembly of Talaromyces rugulosus W13939.</title>
        <authorList>
            <person name="Wang B."/>
            <person name="Guo L."/>
            <person name="Ye K."/>
            <person name="Wang L."/>
        </authorList>
    </citation>
    <scope>NUCLEOTIDE SEQUENCE [LARGE SCALE GENOMIC DNA]</scope>
    <source>
        <strain evidence="4">W13939</strain>
    </source>
</reference>
<evidence type="ECO:0000259" key="2">
    <source>
        <dbReference type="Pfam" id="PF00857"/>
    </source>
</evidence>
<dbReference type="InterPro" id="IPR000868">
    <property type="entry name" value="Isochorismatase-like_dom"/>
</dbReference>
<dbReference type="InterPro" id="IPR050993">
    <property type="entry name" value="Isochorismatase_domain"/>
</dbReference>
<dbReference type="EMBL" id="CP055900">
    <property type="protein sequence ID" value="QKX59158.1"/>
    <property type="molecule type" value="Genomic_DNA"/>
</dbReference>
<keyword evidence="4" id="KW-1185">Reference proteome</keyword>
<evidence type="ECO:0000256" key="1">
    <source>
        <dbReference type="ARBA" id="ARBA00006336"/>
    </source>
</evidence>
<dbReference type="InterPro" id="IPR036380">
    <property type="entry name" value="Isochorismatase-like_sf"/>
</dbReference>
<dbReference type="PANTHER" id="PTHR14119:SF3">
    <property type="entry name" value="ISOCHORISMATASE DOMAIN-CONTAINING PROTEIN 2"/>
    <property type="match status" value="1"/>
</dbReference>
<dbReference type="Gene3D" id="3.40.50.850">
    <property type="entry name" value="Isochorismatase-like"/>
    <property type="match status" value="1"/>
</dbReference>
<dbReference type="Proteomes" id="UP000509510">
    <property type="component" value="Chromosome III"/>
</dbReference>
<dbReference type="KEGG" id="trg:TRUGW13939_06290"/>
<proteinExistence type="inferred from homology"/>